<dbReference type="InterPro" id="IPR001283">
    <property type="entry name" value="CRISP-related"/>
</dbReference>
<organism evidence="2 3">
    <name type="scientific">Oesophagostomum dentatum</name>
    <name type="common">Nodular worm</name>
    <dbReference type="NCBI Taxonomy" id="61180"/>
    <lineage>
        <taxon>Eukaryota</taxon>
        <taxon>Metazoa</taxon>
        <taxon>Ecdysozoa</taxon>
        <taxon>Nematoda</taxon>
        <taxon>Chromadorea</taxon>
        <taxon>Rhabditida</taxon>
        <taxon>Rhabditina</taxon>
        <taxon>Rhabditomorpha</taxon>
        <taxon>Strongyloidea</taxon>
        <taxon>Strongylidae</taxon>
        <taxon>Oesophagostomum</taxon>
    </lineage>
</organism>
<protein>
    <submittedName>
        <fullName evidence="2">SCP-like protein</fullName>
    </submittedName>
</protein>
<sequence length="111" mass="12690">MSLEADAQISAKTCSSGFMYRSHRSSGENVYYNSSTTIPYLQIASEGMEYWRGEVDTNGMNYRMQFIKNLETKPNSPLDYIQMVWASSYKVGCGVARCPFGTVFVCRYYPR</sequence>
<dbReference type="PANTHER" id="PTHR10334">
    <property type="entry name" value="CYSTEINE-RICH SECRETORY PROTEIN-RELATED"/>
    <property type="match status" value="1"/>
</dbReference>
<dbReference type="InterPro" id="IPR014044">
    <property type="entry name" value="CAP_dom"/>
</dbReference>
<dbReference type="Pfam" id="PF00188">
    <property type="entry name" value="CAP"/>
    <property type="match status" value="1"/>
</dbReference>
<evidence type="ECO:0000313" key="3">
    <source>
        <dbReference type="Proteomes" id="UP000053660"/>
    </source>
</evidence>
<evidence type="ECO:0000313" key="2">
    <source>
        <dbReference type="EMBL" id="KHJ78043.1"/>
    </source>
</evidence>
<proteinExistence type="predicted"/>
<dbReference type="SMART" id="SM00198">
    <property type="entry name" value="SCP"/>
    <property type="match status" value="1"/>
</dbReference>
<name>A0A0B1RY83_OESDE</name>
<keyword evidence="3" id="KW-1185">Reference proteome</keyword>
<reference evidence="2 3" key="1">
    <citation type="submission" date="2014-03" db="EMBL/GenBank/DDBJ databases">
        <title>Draft genome of the hookworm Oesophagostomum dentatum.</title>
        <authorList>
            <person name="Mitreva M."/>
        </authorList>
    </citation>
    <scope>NUCLEOTIDE SEQUENCE [LARGE SCALE GENOMIC DNA]</scope>
    <source>
        <strain evidence="2 3">OD-Hann</strain>
    </source>
</reference>
<feature type="domain" description="SCP" evidence="1">
    <location>
        <begin position="1"/>
        <end position="111"/>
    </location>
</feature>
<dbReference type="CDD" id="cd05380">
    <property type="entry name" value="CAP_euk"/>
    <property type="match status" value="1"/>
</dbReference>
<dbReference type="AlphaFoldDB" id="A0A0B1RY83"/>
<gene>
    <name evidence="2" type="ORF">OESDEN_22337</name>
</gene>
<dbReference type="InterPro" id="IPR035940">
    <property type="entry name" value="CAP_sf"/>
</dbReference>
<dbReference type="SUPFAM" id="SSF55797">
    <property type="entry name" value="PR-1-like"/>
    <property type="match status" value="1"/>
</dbReference>
<dbReference type="OrthoDB" id="737510at2759"/>
<dbReference type="Proteomes" id="UP000053660">
    <property type="component" value="Unassembled WGS sequence"/>
</dbReference>
<dbReference type="Gene3D" id="3.40.33.10">
    <property type="entry name" value="CAP"/>
    <property type="match status" value="1"/>
</dbReference>
<accession>A0A0B1RY83</accession>
<dbReference type="EMBL" id="KN610165">
    <property type="protein sequence ID" value="KHJ78043.1"/>
    <property type="molecule type" value="Genomic_DNA"/>
</dbReference>
<evidence type="ECO:0000259" key="1">
    <source>
        <dbReference type="SMART" id="SM00198"/>
    </source>
</evidence>